<dbReference type="InterPro" id="IPR037593">
    <property type="entry name" value="MIOS/Sea4"/>
</dbReference>
<name>A0A2T7PAB9_POMCA</name>
<keyword evidence="2" id="KW-0853">WD repeat</keyword>
<dbReference type="STRING" id="400727.A0A2T7PAB9"/>
<dbReference type="Proteomes" id="UP000245119">
    <property type="component" value="Linkage Group LG5"/>
</dbReference>
<evidence type="ECO:0000259" key="4">
    <source>
        <dbReference type="Pfam" id="PF17034"/>
    </source>
</evidence>
<dbReference type="GO" id="GO:0034198">
    <property type="term" value="P:cellular response to amino acid starvation"/>
    <property type="evidence" value="ECO:0007669"/>
    <property type="project" value="TreeGrafter"/>
</dbReference>
<evidence type="ECO:0000313" key="7">
    <source>
        <dbReference type="Proteomes" id="UP000245119"/>
    </source>
</evidence>
<dbReference type="PANTHER" id="PTHR16453">
    <property type="entry name" value="WD40 DOMAIN-CONTAINING PROTEIN MIO FAMILY MEMBER"/>
    <property type="match status" value="1"/>
</dbReference>
<dbReference type="OMA" id="YWIASYL"/>
<dbReference type="GO" id="GO:1904263">
    <property type="term" value="P:positive regulation of TORC1 signaling"/>
    <property type="evidence" value="ECO:0007669"/>
    <property type="project" value="TreeGrafter"/>
</dbReference>
<dbReference type="SUPFAM" id="SSF50978">
    <property type="entry name" value="WD40 repeat-like"/>
    <property type="match status" value="1"/>
</dbReference>
<dbReference type="OrthoDB" id="341486at2759"/>
<evidence type="ECO:0000313" key="6">
    <source>
        <dbReference type="EMBL" id="PVD30358.1"/>
    </source>
</evidence>
<organism evidence="6 7">
    <name type="scientific">Pomacea canaliculata</name>
    <name type="common">Golden apple snail</name>
    <dbReference type="NCBI Taxonomy" id="400727"/>
    <lineage>
        <taxon>Eukaryota</taxon>
        <taxon>Metazoa</taxon>
        <taxon>Spiralia</taxon>
        <taxon>Lophotrochozoa</taxon>
        <taxon>Mollusca</taxon>
        <taxon>Gastropoda</taxon>
        <taxon>Caenogastropoda</taxon>
        <taxon>Architaenioglossa</taxon>
        <taxon>Ampullarioidea</taxon>
        <taxon>Ampullariidae</taxon>
        <taxon>Pomacea</taxon>
    </lineage>
</organism>
<dbReference type="InterPro" id="IPR015943">
    <property type="entry name" value="WD40/YVTN_repeat-like_dom_sf"/>
</dbReference>
<evidence type="ECO:0000259" key="5">
    <source>
        <dbReference type="Pfam" id="PF21719"/>
    </source>
</evidence>
<dbReference type="InterPro" id="IPR036322">
    <property type="entry name" value="WD40_repeat_dom_sf"/>
</dbReference>
<feature type="domain" description="GATOR2 complex protein MIO zinc-ribbon like" evidence="4">
    <location>
        <begin position="741"/>
        <end position="859"/>
    </location>
</feature>
<evidence type="ECO:0000256" key="2">
    <source>
        <dbReference type="ARBA" id="ARBA00022574"/>
    </source>
</evidence>
<evidence type="ECO:0000256" key="3">
    <source>
        <dbReference type="ARBA" id="ARBA00022737"/>
    </source>
</evidence>
<proteinExistence type="inferred from homology"/>
<dbReference type="GO" id="GO:0005737">
    <property type="term" value="C:cytoplasm"/>
    <property type="evidence" value="ECO:0007669"/>
    <property type="project" value="TreeGrafter"/>
</dbReference>
<dbReference type="Gene3D" id="2.130.10.10">
    <property type="entry name" value="YVTN repeat-like/Quinoprotein amine dehydrogenase"/>
    <property type="match status" value="1"/>
</dbReference>
<dbReference type="InterPro" id="IPR031488">
    <property type="entry name" value="Zn_ribbon_mio"/>
</dbReference>
<keyword evidence="7" id="KW-1185">Reference proteome</keyword>
<dbReference type="InterPro" id="IPR049092">
    <property type="entry name" value="MIOS_a-sol"/>
</dbReference>
<dbReference type="Pfam" id="PF17034">
    <property type="entry name" value="zinc_ribbon_16"/>
    <property type="match status" value="1"/>
</dbReference>
<feature type="domain" description="MIOS-like alpha-solenoid" evidence="5">
    <location>
        <begin position="391"/>
        <end position="627"/>
    </location>
</feature>
<comment type="similarity">
    <text evidence="1">Belongs to the WD repeat mio family.</text>
</comment>
<comment type="caution">
    <text evidence="6">The sequence shown here is derived from an EMBL/GenBank/DDBJ whole genome shotgun (WGS) entry which is preliminary data.</text>
</comment>
<sequence>MSGNKVEILWSPTEDDTFITWGSAISLYQVETVQGQSATNHPHNSIKISDSHYAVHCATNSEIHFIKCAAWYPQATPRNLLAVGQANGRVVLTSFGDPGADELIGRDLVPRHQRQCTFLTWNPEDANLLAEGLEKFRNDPCIVIWDITLSHSASGDGSERSRYSSSEHGSITKPYLEIGPGETSSSFSWFPQTPRSFVTGMNNRYLRIYDLRDTTRPRLTTQQPRTVSGVCVDSLSTNRLASFGETQVAVWDTRMFDRPILTLQENKPVSKISWCPTRAGMLSVMCKDSSVFKLYDIKHSVMGSDDIEPVIVDRNVQPFVGTALSSYAWHPRHENRLLALSVNGAIKDTVIFERIPLVWSPQFRLTWANGRRTMTCIEEGNLNVLDISARMKHRALQGYGMQCDDVQVNATVVADEPHLQGLWKWISLVRKDLFQKKLSLGRLPSIFNMGVKQVLRYYGDASIPMNSDLIYANWQCVDDVSFNMKHQYRSQERAAALALCGWVSEASQEFNQHLDWLVEKGEVEKAAAIAVFFLKMKKALEILSFNGMNTTNGNASLNAVAMALAGYSEDRNASLWRRTCSTQRYQLSNPYLRAIFAFLACDNDYYSDVLEEDGMAVEDRVAFALTYLPDAKLKQYIERLTEELVRTGDLDGMLLTGMSSEGIDLMEKYVDLTSDVQTAAITAVFTGMIPAAKDERVNSWICNYKMLLDQWCLWHERVMFDIVTQACVPDLVVPPQVFISCNFCGKSVTNTRGFRMPERNYLPPFSRAPQQQRVKISCCPSCRKALPRCAICLCTLGTASAFGVSGEHSPLQGGQEKLTPFVDWFSWCQTCRHGGHAGHITAWFRDHTDCPVTGCSCKCLMIDSPIKPLGS</sequence>
<dbReference type="CDD" id="cd16691">
    <property type="entry name" value="mRING-H2-C3H3C2_Mio"/>
    <property type="match status" value="1"/>
</dbReference>
<reference evidence="6 7" key="1">
    <citation type="submission" date="2018-04" db="EMBL/GenBank/DDBJ databases">
        <title>The genome of golden apple snail Pomacea canaliculata provides insight into stress tolerance and invasive adaptation.</title>
        <authorList>
            <person name="Liu C."/>
            <person name="Liu B."/>
            <person name="Ren Y."/>
            <person name="Zhang Y."/>
            <person name="Wang H."/>
            <person name="Li S."/>
            <person name="Jiang F."/>
            <person name="Yin L."/>
            <person name="Zhang G."/>
            <person name="Qian W."/>
            <person name="Fan W."/>
        </authorList>
    </citation>
    <scope>NUCLEOTIDE SEQUENCE [LARGE SCALE GENOMIC DNA]</scope>
    <source>
        <strain evidence="6">SZHN2017</strain>
        <tissue evidence="6">Muscle</tissue>
    </source>
</reference>
<protein>
    <submittedName>
        <fullName evidence="6">Uncharacterized protein</fullName>
    </submittedName>
</protein>
<gene>
    <name evidence="6" type="ORF">C0Q70_09622</name>
</gene>
<dbReference type="PANTHER" id="PTHR16453:SF9">
    <property type="entry name" value="GATOR COMPLEX PROTEIN MIOS"/>
    <property type="match status" value="1"/>
</dbReference>
<evidence type="ECO:0000256" key="1">
    <source>
        <dbReference type="ARBA" id="ARBA00009713"/>
    </source>
</evidence>
<accession>A0A2T7PAB9</accession>
<keyword evidence="3" id="KW-0677">Repeat</keyword>
<dbReference type="Pfam" id="PF21720">
    <property type="entry name" value="MIOS_WD40"/>
    <property type="match status" value="1"/>
</dbReference>
<dbReference type="Pfam" id="PF21719">
    <property type="entry name" value="MIOS_a-sol"/>
    <property type="match status" value="1"/>
</dbReference>
<dbReference type="AlphaFoldDB" id="A0A2T7PAB9"/>
<dbReference type="EMBL" id="PZQS01000005">
    <property type="protein sequence ID" value="PVD30358.1"/>
    <property type="molecule type" value="Genomic_DNA"/>
</dbReference>